<sequence length="235" mass="25977">MPLRIVLSNSLVRRFSILSLTAAALMYGASHLGAAADVATTATFPNPVTDIATAATMEEQTAVFAGGCFWGMEGVFEHLKGVSEVVTGYAGGSAASARYEQVSAGTTAHAEAVKITYNPSQITYGQLLKVYFAVAHDPTQLNRQGPDTGPQYRSAIFFANDEQKQVAQAYIDQLNQARVFNRPIVTQLSPLDRFYAAEDYHQDFIRRNPRNPYVILHDLPQIVRLQERFPELYQE</sequence>
<dbReference type="EC" id="1.8.4.11" evidence="5"/>
<evidence type="ECO:0000313" key="8">
    <source>
        <dbReference type="EMBL" id="WNZ25956.1"/>
    </source>
</evidence>
<feature type="signal peptide" evidence="6">
    <location>
        <begin position="1"/>
        <end position="35"/>
    </location>
</feature>
<reference evidence="8" key="1">
    <citation type="submission" date="2020-05" db="EMBL/GenBank/DDBJ databases">
        <authorList>
            <person name="Zhu T."/>
            <person name="Keshari N."/>
            <person name="Lu X."/>
        </authorList>
    </citation>
    <scope>NUCLEOTIDE SEQUENCE</scope>
    <source>
        <strain evidence="8">NK1-12</strain>
    </source>
</reference>
<dbReference type="Pfam" id="PF01625">
    <property type="entry name" value="PMSR"/>
    <property type="match status" value="1"/>
</dbReference>
<gene>
    <name evidence="5 8" type="primary">msrA</name>
    <name evidence="8" type="ORF">HJG54_26090</name>
</gene>
<dbReference type="PANTHER" id="PTHR43774">
    <property type="entry name" value="PEPTIDE METHIONINE SULFOXIDE REDUCTASE"/>
    <property type="match status" value="1"/>
</dbReference>
<dbReference type="HAMAP" id="MF_01401">
    <property type="entry name" value="MsrA"/>
    <property type="match status" value="1"/>
</dbReference>
<dbReference type="PANTHER" id="PTHR43774:SF1">
    <property type="entry name" value="PEPTIDE METHIONINE SULFOXIDE REDUCTASE MSRA 2"/>
    <property type="match status" value="1"/>
</dbReference>
<protein>
    <recommendedName>
        <fullName evidence="5">Peptide methionine sulfoxide reductase MsrA</fullName>
        <shortName evidence="5">Protein-methionine-S-oxide reductase</shortName>
        <ecNumber evidence="5">1.8.4.11</ecNumber>
    </recommendedName>
    <alternativeName>
        <fullName evidence="5">Peptide-methionine (S)-S-oxide reductase</fullName>
        <shortName evidence="5">Peptide Met(O) reductase</shortName>
    </alternativeName>
</protein>
<dbReference type="RefSeq" id="WP_316432150.1">
    <property type="nucleotide sequence ID" value="NZ_CP053586.1"/>
</dbReference>
<proteinExistence type="inferred from homology"/>
<dbReference type="AlphaFoldDB" id="A0AA96WNN8"/>
<dbReference type="InterPro" id="IPR002569">
    <property type="entry name" value="Met_Sox_Rdtase_MsrA_dom"/>
</dbReference>
<comment type="catalytic activity">
    <reaction evidence="4 5">
        <text>[thioredoxin]-disulfide + L-methionine + H2O = L-methionine (S)-S-oxide + [thioredoxin]-dithiol</text>
        <dbReference type="Rhea" id="RHEA:19993"/>
        <dbReference type="Rhea" id="RHEA-COMP:10698"/>
        <dbReference type="Rhea" id="RHEA-COMP:10700"/>
        <dbReference type="ChEBI" id="CHEBI:15377"/>
        <dbReference type="ChEBI" id="CHEBI:29950"/>
        <dbReference type="ChEBI" id="CHEBI:50058"/>
        <dbReference type="ChEBI" id="CHEBI:57844"/>
        <dbReference type="ChEBI" id="CHEBI:58772"/>
        <dbReference type="EC" id="1.8.4.11"/>
    </reaction>
</comment>
<feature type="domain" description="Peptide methionine sulphoxide reductase MsrA" evidence="7">
    <location>
        <begin position="61"/>
        <end position="213"/>
    </location>
</feature>
<evidence type="ECO:0000256" key="5">
    <source>
        <dbReference type="HAMAP-Rule" id="MF_01401"/>
    </source>
</evidence>
<keyword evidence="6" id="KW-0732">Signal</keyword>
<comment type="similarity">
    <text evidence="1 5">Belongs to the MsrA Met sulfoxide reductase family.</text>
</comment>
<dbReference type="EMBL" id="CP053586">
    <property type="protein sequence ID" value="WNZ25956.1"/>
    <property type="molecule type" value="Genomic_DNA"/>
</dbReference>
<evidence type="ECO:0000256" key="4">
    <source>
        <dbReference type="ARBA" id="ARBA00048782"/>
    </source>
</evidence>
<dbReference type="Gene3D" id="3.30.1060.10">
    <property type="entry name" value="Peptide methionine sulphoxide reductase MsrA"/>
    <property type="match status" value="1"/>
</dbReference>
<keyword evidence="2 5" id="KW-0560">Oxidoreductase</keyword>
<accession>A0AA96WNN8</accession>
<evidence type="ECO:0000256" key="2">
    <source>
        <dbReference type="ARBA" id="ARBA00023002"/>
    </source>
</evidence>
<evidence type="ECO:0000256" key="6">
    <source>
        <dbReference type="SAM" id="SignalP"/>
    </source>
</evidence>
<feature type="active site" evidence="5">
    <location>
        <position position="68"/>
    </location>
</feature>
<comment type="catalytic activity">
    <reaction evidence="3 5">
        <text>L-methionyl-[protein] + [thioredoxin]-disulfide + H2O = L-methionyl-(S)-S-oxide-[protein] + [thioredoxin]-dithiol</text>
        <dbReference type="Rhea" id="RHEA:14217"/>
        <dbReference type="Rhea" id="RHEA-COMP:10698"/>
        <dbReference type="Rhea" id="RHEA-COMP:10700"/>
        <dbReference type="Rhea" id="RHEA-COMP:12313"/>
        <dbReference type="Rhea" id="RHEA-COMP:12315"/>
        <dbReference type="ChEBI" id="CHEBI:15377"/>
        <dbReference type="ChEBI" id="CHEBI:16044"/>
        <dbReference type="ChEBI" id="CHEBI:29950"/>
        <dbReference type="ChEBI" id="CHEBI:44120"/>
        <dbReference type="ChEBI" id="CHEBI:50058"/>
        <dbReference type="EC" id="1.8.4.11"/>
    </reaction>
</comment>
<feature type="chain" id="PRO_5041739312" description="Peptide methionine sulfoxide reductase MsrA" evidence="6">
    <location>
        <begin position="36"/>
        <end position="235"/>
    </location>
</feature>
<dbReference type="InterPro" id="IPR036509">
    <property type="entry name" value="Met_Sox_Rdtase_MsrA_sf"/>
</dbReference>
<dbReference type="SUPFAM" id="SSF55068">
    <property type="entry name" value="Peptide methionine sulfoxide reductase"/>
    <property type="match status" value="1"/>
</dbReference>
<dbReference type="NCBIfam" id="TIGR00401">
    <property type="entry name" value="msrA"/>
    <property type="match status" value="1"/>
</dbReference>
<evidence type="ECO:0000256" key="3">
    <source>
        <dbReference type="ARBA" id="ARBA00047806"/>
    </source>
</evidence>
<evidence type="ECO:0000259" key="7">
    <source>
        <dbReference type="Pfam" id="PF01625"/>
    </source>
</evidence>
<name>A0AA96WNN8_9CYAN</name>
<dbReference type="GO" id="GO:0008113">
    <property type="term" value="F:peptide-methionine (S)-S-oxide reductase activity"/>
    <property type="evidence" value="ECO:0007669"/>
    <property type="project" value="UniProtKB-UniRule"/>
</dbReference>
<evidence type="ECO:0000256" key="1">
    <source>
        <dbReference type="ARBA" id="ARBA00005591"/>
    </source>
</evidence>
<comment type="function">
    <text evidence="5">Has an important function as a repair enzyme for proteins that have been inactivated by oxidation. Catalyzes the reversible oxidation-reduction of methionine sulfoxide in proteins to methionine.</text>
</comment>
<organism evidence="8">
    <name type="scientific">Leptolyngbya sp. NK1-12</name>
    <dbReference type="NCBI Taxonomy" id="2547451"/>
    <lineage>
        <taxon>Bacteria</taxon>
        <taxon>Bacillati</taxon>
        <taxon>Cyanobacteriota</taxon>
        <taxon>Cyanophyceae</taxon>
        <taxon>Leptolyngbyales</taxon>
        <taxon>Leptolyngbyaceae</taxon>
        <taxon>Leptolyngbya group</taxon>
        <taxon>Leptolyngbya</taxon>
    </lineage>
</organism>